<keyword evidence="3 5" id="KW-1133">Transmembrane helix</keyword>
<feature type="transmembrane region" description="Helical" evidence="5">
    <location>
        <begin position="109"/>
        <end position="131"/>
    </location>
</feature>
<feature type="transmembrane region" description="Helical" evidence="5">
    <location>
        <begin position="6"/>
        <end position="23"/>
    </location>
</feature>
<dbReference type="EMBL" id="JABCKV010000029">
    <property type="protein sequence ID" value="KAG5645934.1"/>
    <property type="molecule type" value="Genomic_DNA"/>
</dbReference>
<evidence type="ECO:0000313" key="6">
    <source>
        <dbReference type="EMBL" id="KAG5645934.1"/>
    </source>
</evidence>
<evidence type="ECO:0000256" key="1">
    <source>
        <dbReference type="ARBA" id="ARBA00004141"/>
    </source>
</evidence>
<dbReference type="OrthoDB" id="3026777at2759"/>
<dbReference type="GO" id="GO:0022857">
    <property type="term" value="F:transmembrane transporter activity"/>
    <property type="evidence" value="ECO:0007669"/>
    <property type="project" value="TreeGrafter"/>
</dbReference>
<comment type="subcellular location">
    <subcellularLocation>
        <location evidence="1">Membrane</location>
        <topology evidence="1">Multi-pass membrane protein</topology>
    </subcellularLocation>
</comment>
<gene>
    <name evidence="6" type="ORF">DXG03_004723</name>
</gene>
<dbReference type="PANTHER" id="PTHR23507">
    <property type="entry name" value="ZGC:174356"/>
    <property type="match status" value="1"/>
</dbReference>
<dbReference type="Proteomes" id="UP000775547">
    <property type="component" value="Unassembled WGS sequence"/>
</dbReference>
<dbReference type="PANTHER" id="PTHR23507:SF1">
    <property type="entry name" value="FI18259P1-RELATED"/>
    <property type="match status" value="1"/>
</dbReference>
<reference evidence="6" key="1">
    <citation type="submission" date="2020-07" db="EMBL/GenBank/DDBJ databases">
        <authorList>
            <person name="Nieuwenhuis M."/>
            <person name="Van De Peppel L.J.J."/>
        </authorList>
    </citation>
    <scope>NUCLEOTIDE SEQUENCE</scope>
    <source>
        <strain evidence="6">AP01</strain>
        <tissue evidence="6">Mycelium</tissue>
    </source>
</reference>
<comment type="caution">
    <text evidence="6">The sequence shown here is derived from an EMBL/GenBank/DDBJ whole genome shotgun (WGS) entry which is preliminary data.</text>
</comment>
<evidence type="ECO:0000256" key="5">
    <source>
        <dbReference type="SAM" id="Phobius"/>
    </source>
</evidence>
<keyword evidence="2 5" id="KW-0812">Transmembrane</keyword>
<dbReference type="GO" id="GO:0016020">
    <property type="term" value="C:membrane"/>
    <property type="evidence" value="ECO:0007669"/>
    <property type="project" value="UniProtKB-SubCell"/>
</dbReference>
<protein>
    <submittedName>
        <fullName evidence="6">Uncharacterized protein</fullName>
    </submittedName>
</protein>
<accession>A0A9P7GAF2</accession>
<dbReference type="AlphaFoldDB" id="A0A9P7GAF2"/>
<keyword evidence="7" id="KW-1185">Reference proteome</keyword>
<evidence type="ECO:0000313" key="7">
    <source>
        <dbReference type="Proteomes" id="UP000775547"/>
    </source>
</evidence>
<organism evidence="6 7">
    <name type="scientific">Asterophora parasitica</name>
    <dbReference type="NCBI Taxonomy" id="117018"/>
    <lineage>
        <taxon>Eukaryota</taxon>
        <taxon>Fungi</taxon>
        <taxon>Dikarya</taxon>
        <taxon>Basidiomycota</taxon>
        <taxon>Agaricomycotina</taxon>
        <taxon>Agaricomycetes</taxon>
        <taxon>Agaricomycetidae</taxon>
        <taxon>Agaricales</taxon>
        <taxon>Tricholomatineae</taxon>
        <taxon>Lyophyllaceae</taxon>
        <taxon>Asterophora</taxon>
    </lineage>
</organism>
<evidence type="ECO:0000256" key="2">
    <source>
        <dbReference type="ARBA" id="ARBA00022692"/>
    </source>
</evidence>
<keyword evidence="4 5" id="KW-0472">Membrane</keyword>
<proteinExistence type="predicted"/>
<name>A0A9P7GAF2_9AGAR</name>
<evidence type="ECO:0000256" key="4">
    <source>
        <dbReference type="ARBA" id="ARBA00023136"/>
    </source>
</evidence>
<sequence>MSLLWTARAFNLLVFLPIVISYLKPKADSFATVQEHLAAEMQFDKRLAQASLGLDGTADALVALAPTSSQPTYIGLSVLSSFTSGGNPALHSLGAVCLHACGYGSEVGALFGGMAVLSAVAHIISPYIYAITYASTVAYFPKAIFVLASALLTTVVLLLSGIKSRPEEIIIREQLTITDDGAPAEFESALLVLGDYKVLRQILDKHWTQRDGRGRLATLVTGQPGTGKRTFLLDLLIRRPQRKGTHGCLPIKEMLDAHRHRNNPSCGYAAFVILVSSAAPTTWEKWVEALTLIAELPTVLGIGAIAKQAMLDSSRTWALVKKWEPSTRTVIRILGDPYPKLWESEFADEACASSERICKSPLGLSVLLGGLHALHVASSVLVFCPNRITLSDNSMHSRSGIIVIPTQYLGSIFKACLEQMKNAESLKFFFMFGARICI</sequence>
<feature type="transmembrane region" description="Helical" evidence="5">
    <location>
        <begin position="143"/>
        <end position="162"/>
    </location>
</feature>
<reference evidence="6" key="2">
    <citation type="submission" date="2021-10" db="EMBL/GenBank/DDBJ databases">
        <title>Phylogenomics reveals ancestral predisposition of the termite-cultivated fungus Termitomyces towards a domesticated lifestyle.</title>
        <authorList>
            <person name="Auxier B."/>
            <person name="Grum-Grzhimaylo A."/>
            <person name="Cardenas M.E."/>
            <person name="Lodge J.D."/>
            <person name="Laessoe T."/>
            <person name="Pedersen O."/>
            <person name="Smith M.E."/>
            <person name="Kuyper T.W."/>
            <person name="Franco-Molano E.A."/>
            <person name="Baroni T.J."/>
            <person name="Aanen D.K."/>
        </authorList>
    </citation>
    <scope>NUCLEOTIDE SEQUENCE</scope>
    <source>
        <strain evidence="6">AP01</strain>
        <tissue evidence="6">Mycelium</tissue>
    </source>
</reference>
<evidence type="ECO:0000256" key="3">
    <source>
        <dbReference type="ARBA" id="ARBA00022989"/>
    </source>
</evidence>